<name>A0AAP0ATF5_9ASPA</name>
<dbReference type="InterPro" id="IPR057623">
    <property type="entry name" value="PUB12-19-like_N"/>
</dbReference>
<dbReference type="Gene3D" id="1.25.10.10">
    <property type="entry name" value="Leucine-rich Repeat Variant"/>
    <property type="match status" value="1"/>
</dbReference>
<evidence type="ECO:0000259" key="9">
    <source>
        <dbReference type="PROSITE" id="PS51698"/>
    </source>
</evidence>
<dbReference type="SMART" id="SM00185">
    <property type="entry name" value="ARM"/>
    <property type="match status" value="4"/>
</dbReference>
<evidence type="ECO:0000256" key="2">
    <source>
        <dbReference type="ARBA" id="ARBA00004906"/>
    </source>
</evidence>
<dbReference type="FunFam" id="1.25.10.10:FF:000491">
    <property type="entry name" value="RING-type E3 ubiquitin transferase"/>
    <property type="match status" value="1"/>
</dbReference>
<dbReference type="Pfam" id="PF25368">
    <property type="entry name" value="PUB10_N"/>
    <property type="match status" value="1"/>
</dbReference>
<evidence type="ECO:0000256" key="3">
    <source>
        <dbReference type="ARBA" id="ARBA00012483"/>
    </source>
</evidence>
<dbReference type="InterPro" id="IPR058678">
    <property type="entry name" value="ARM_PUB"/>
</dbReference>
<proteinExistence type="predicted"/>
<protein>
    <recommendedName>
        <fullName evidence="3">RING-type E3 ubiquitin transferase</fullName>
        <ecNumber evidence="3">2.3.2.27</ecNumber>
    </recommendedName>
</protein>
<evidence type="ECO:0000256" key="5">
    <source>
        <dbReference type="ARBA" id="ARBA00022737"/>
    </source>
</evidence>
<dbReference type="EC" id="2.3.2.27" evidence="3"/>
<evidence type="ECO:0000256" key="1">
    <source>
        <dbReference type="ARBA" id="ARBA00000900"/>
    </source>
</evidence>
<keyword evidence="8" id="KW-0175">Coiled coil</keyword>
<accession>A0AAP0ATF5</accession>
<dbReference type="Proteomes" id="UP001418222">
    <property type="component" value="Unassembled WGS sequence"/>
</dbReference>
<organism evidence="10 11">
    <name type="scientific">Platanthera zijinensis</name>
    <dbReference type="NCBI Taxonomy" id="2320716"/>
    <lineage>
        <taxon>Eukaryota</taxon>
        <taxon>Viridiplantae</taxon>
        <taxon>Streptophyta</taxon>
        <taxon>Embryophyta</taxon>
        <taxon>Tracheophyta</taxon>
        <taxon>Spermatophyta</taxon>
        <taxon>Magnoliopsida</taxon>
        <taxon>Liliopsida</taxon>
        <taxon>Asparagales</taxon>
        <taxon>Orchidaceae</taxon>
        <taxon>Orchidoideae</taxon>
        <taxon>Orchideae</taxon>
        <taxon>Orchidinae</taxon>
        <taxon>Platanthera</taxon>
    </lineage>
</organism>
<keyword evidence="11" id="KW-1185">Reference proteome</keyword>
<dbReference type="Pfam" id="PF25598">
    <property type="entry name" value="ARM_PUB"/>
    <property type="match status" value="1"/>
</dbReference>
<dbReference type="PANTHER" id="PTHR23315">
    <property type="entry name" value="U BOX DOMAIN-CONTAINING"/>
    <property type="match status" value="1"/>
</dbReference>
<dbReference type="EMBL" id="JBBWWQ010000021">
    <property type="protein sequence ID" value="KAK8914213.1"/>
    <property type="molecule type" value="Genomic_DNA"/>
</dbReference>
<evidence type="ECO:0000256" key="8">
    <source>
        <dbReference type="SAM" id="Coils"/>
    </source>
</evidence>
<dbReference type="PROSITE" id="PS51698">
    <property type="entry name" value="U_BOX"/>
    <property type="match status" value="1"/>
</dbReference>
<sequence length="706" mass="76648">MDSEEFEKQQTPAMSAAVVNALRRPPPPAAFFAPEGLTDFSFLHLLVAVAGDLVSVDCRPPRYQGRNFRRLTRRIRILLVLFEFLLESQRPLPPLALLCFKEFYIVVSRAKILLDYCSQSSRLWLLLRNQEISGYFHDLEREICTLLDVLPLDELCLAADVREHVELLSRQVGTSGLYFDDGEEQLRVKVLTFLNEIEKGRLPDHSDMKSTFIDRIGMLDAGDFDSEIKFLENQISNTQEDDAEADQSSVGGIIAVVRYCRFSLFGCQRTGGGNSRSSPWSPPPHADDIPAITIPTDFCCPISLELMREPVVVLTGQTYDRKSITQWIASGHRTCPNSGQILGNAYLVPNYALSCLITHWCRANGVPCDSQASSGGCGSPAASKAEVEANRATIRILIRNLSGGAEDSKAAAAHELRMLAKTGKENRANIAKENAIPLLCLLLRSQSPIAQENAVTALLNLSINEANKTKIISQTGCLSSIIRVLRRGLTPVARENAAAALFSLSAVHDYKKRITEEPSGVEALARLLRKGTARGRKDAAMALFNLSTHPENWERMVVSGAVAALVGAVRDEEVAEEAAGALALLARQPVVAGMVGWEEQAVVGLAGVMSAGSARGRENAAAALHEICRRGGAEVAERVARVPGVAGVVQTVALAGTKRARRKAAELARMLERREHLSLSLAPAGLRGGGWVMEQVSPVAVPVTVL</sequence>
<feature type="coiled-coil region" evidence="8">
    <location>
        <begin position="221"/>
        <end position="248"/>
    </location>
</feature>
<keyword evidence="4" id="KW-0808">Transferase</keyword>
<dbReference type="CDD" id="cd16664">
    <property type="entry name" value="RING-Ubox_PUB"/>
    <property type="match status" value="1"/>
</dbReference>
<evidence type="ECO:0000256" key="4">
    <source>
        <dbReference type="ARBA" id="ARBA00022679"/>
    </source>
</evidence>
<dbReference type="SMART" id="SM00504">
    <property type="entry name" value="Ubox"/>
    <property type="match status" value="1"/>
</dbReference>
<evidence type="ECO:0000313" key="11">
    <source>
        <dbReference type="Proteomes" id="UP001418222"/>
    </source>
</evidence>
<dbReference type="InterPro" id="IPR011989">
    <property type="entry name" value="ARM-like"/>
</dbReference>
<dbReference type="GO" id="GO:0016567">
    <property type="term" value="P:protein ubiquitination"/>
    <property type="evidence" value="ECO:0007669"/>
    <property type="project" value="InterPro"/>
</dbReference>
<dbReference type="Pfam" id="PF04564">
    <property type="entry name" value="U-box"/>
    <property type="match status" value="1"/>
</dbReference>
<dbReference type="InterPro" id="IPR013083">
    <property type="entry name" value="Znf_RING/FYVE/PHD"/>
</dbReference>
<dbReference type="AlphaFoldDB" id="A0AAP0ATF5"/>
<comment type="pathway">
    <text evidence="2">Protein modification; protein ubiquitination.</text>
</comment>
<reference evidence="10 11" key="1">
    <citation type="journal article" date="2022" name="Nat. Plants">
        <title>Genomes of leafy and leafless Platanthera orchids illuminate the evolution of mycoheterotrophy.</title>
        <authorList>
            <person name="Li M.H."/>
            <person name="Liu K.W."/>
            <person name="Li Z."/>
            <person name="Lu H.C."/>
            <person name="Ye Q.L."/>
            <person name="Zhang D."/>
            <person name="Wang J.Y."/>
            <person name="Li Y.F."/>
            <person name="Zhong Z.M."/>
            <person name="Liu X."/>
            <person name="Yu X."/>
            <person name="Liu D.K."/>
            <person name="Tu X.D."/>
            <person name="Liu B."/>
            <person name="Hao Y."/>
            <person name="Liao X.Y."/>
            <person name="Jiang Y.T."/>
            <person name="Sun W.H."/>
            <person name="Chen J."/>
            <person name="Chen Y.Q."/>
            <person name="Ai Y."/>
            <person name="Zhai J.W."/>
            <person name="Wu S.S."/>
            <person name="Zhou Z."/>
            <person name="Hsiao Y.Y."/>
            <person name="Wu W.L."/>
            <person name="Chen Y.Y."/>
            <person name="Lin Y.F."/>
            <person name="Hsu J.L."/>
            <person name="Li C.Y."/>
            <person name="Wang Z.W."/>
            <person name="Zhao X."/>
            <person name="Zhong W.Y."/>
            <person name="Ma X.K."/>
            <person name="Ma L."/>
            <person name="Huang J."/>
            <person name="Chen G.Z."/>
            <person name="Huang M.Z."/>
            <person name="Huang L."/>
            <person name="Peng D.H."/>
            <person name="Luo Y.B."/>
            <person name="Zou S.Q."/>
            <person name="Chen S.P."/>
            <person name="Lan S."/>
            <person name="Tsai W.C."/>
            <person name="Van de Peer Y."/>
            <person name="Liu Z.J."/>
        </authorList>
    </citation>
    <scope>NUCLEOTIDE SEQUENCE [LARGE SCALE GENOMIC DNA]</scope>
    <source>
        <strain evidence="10">Lor287</strain>
    </source>
</reference>
<keyword evidence="5" id="KW-0677">Repeat</keyword>
<feature type="repeat" description="ARM" evidence="7">
    <location>
        <begin position="434"/>
        <end position="476"/>
    </location>
</feature>
<evidence type="ECO:0000256" key="6">
    <source>
        <dbReference type="ARBA" id="ARBA00022786"/>
    </source>
</evidence>
<dbReference type="GO" id="GO:0061630">
    <property type="term" value="F:ubiquitin protein ligase activity"/>
    <property type="evidence" value="ECO:0007669"/>
    <property type="project" value="UniProtKB-EC"/>
</dbReference>
<dbReference type="FunFam" id="3.30.40.10:FF:000442">
    <property type="entry name" value="RING-type E3 ubiquitin transferase"/>
    <property type="match status" value="1"/>
</dbReference>
<dbReference type="Gene3D" id="3.30.40.10">
    <property type="entry name" value="Zinc/RING finger domain, C3HC4 (zinc finger)"/>
    <property type="match status" value="1"/>
</dbReference>
<dbReference type="InterPro" id="IPR045210">
    <property type="entry name" value="RING-Ubox_PUB"/>
</dbReference>
<comment type="caution">
    <text evidence="10">The sequence shown here is derived from an EMBL/GenBank/DDBJ whole genome shotgun (WGS) entry which is preliminary data.</text>
</comment>
<gene>
    <name evidence="10" type="primary">PUB17</name>
    <name evidence="10" type="ORF">KSP39_PZI024421</name>
</gene>
<dbReference type="SUPFAM" id="SSF48371">
    <property type="entry name" value="ARM repeat"/>
    <property type="match status" value="1"/>
</dbReference>
<evidence type="ECO:0000313" key="10">
    <source>
        <dbReference type="EMBL" id="KAK8914213.1"/>
    </source>
</evidence>
<comment type="catalytic activity">
    <reaction evidence="1">
        <text>S-ubiquitinyl-[E2 ubiquitin-conjugating enzyme]-L-cysteine + [acceptor protein]-L-lysine = [E2 ubiquitin-conjugating enzyme]-L-cysteine + N(6)-ubiquitinyl-[acceptor protein]-L-lysine.</text>
        <dbReference type="EC" id="2.3.2.27"/>
    </reaction>
</comment>
<keyword evidence="6" id="KW-0833">Ubl conjugation pathway</keyword>
<dbReference type="PROSITE" id="PS50176">
    <property type="entry name" value="ARM_REPEAT"/>
    <property type="match status" value="2"/>
</dbReference>
<dbReference type="PANTHER" id="PTHR23315:SF266">
    <property type="entry name" value="U-BOX DOMAIN-CONTAINING PROTEIN 17"/>
    <property type="match status" value="1"/>
</dbReference>
<dbReference type="SUPFAM" id="SSF57850">
    <property type="entry name" value="RING/U-box"/>
    <property type="match status" value="1"/>
</dbReference>
<dbReference type="InterPro" id="IPR003613">
    <property type="entry name" value="Ubox_domain"/>
</dbReference>
<dbReference type="InterPro" id="IPR016024">
    <property type="entry name" value="ARM-type_fold"/>
</dbReference>
<evidence type="ECO:0000256" key="7">
    <source>
        <dbReference type="PROSITE-ProRule" id="PRU00259"/>
    </source>
</evidence>
<dbReference type="InterPro" id="IPR000225">
    <property type="entry name" value="Armadillo"/>
</dbReference>
<feature type="repeat" description="ARM" evidence="7">
    <location>
        <begin position="519"/>
        <end position="561"/>
    </location>
</feature>
<feature type="domain" description="U-box" evidence="9">
    <location>
        <begin position="293"/>
        <end position="367"/>
    </location>
</feature>